<dbReference type="InterPro" id="IPR005135">
    <property type="entry name" value="Endo/exonuclease/phosphatase"/>
</dbReference>
<evidence type="ECO:0000259" key="1">
    <source>
        <dbReference type="Pfam" id="PF03372"/>
    </source>
</evidence>
<sequence>KRFIRLGTWNIRGISGKEDELVGEIKRAKVDILGITETKKKGQGEMLIEDHLFLYSGVSVAERAAGGVGCIMHERWKENIVSWKPISNRLMTVTLTEGDRQLNIIIAYGPNEDATQTDKDAFFELVQGEIDNFKETAIIIMGDLNGRVGKNVKDWQGVVGMHGEETLNENGERILNLCLLNDLVIANTFRPHKTIHKITREEPSKNEKSMIDYLLIPRAMIREMADIRVKRGFKIGSDHYILIMDKLWLGQQTTTGKSRNTNVVRTRIKSYKLKEEATATEYQQEVERIARETRENWESNSIEECWATFKNIILTSASNICGTSRVGKARKRTSWWSNEVKEEVRNKKILWKAYLASKTP</sequence>
<keyword evidence="2" id="KW-0255">Endonuclease</keyword>
<dbReference type="SUPFAM" id="SSF56219">
    <property type="entry name" value="DNase I-like"/>
    <property type="match status" value="1"/>
</dbReference>
<evidence type="ECO:0000313" key="2">
    <source>
        <dbReference type="EMBL" id="JAC13997.1"/>
    </source>
</evidence>
<name>A0A023EY62_TRIIF</name>
<proteinExistence type="evidence at transcript level"/>
<organism evidence="2">
    <name type="scientific">Triatoma infestans</name>
    <name type="common">Assassin bug</name>
    <dbReference type="NCBI Taxonomy" id="30076"/>
    <lineage>
        <taxon>Eukaryota</taxon>
        <taxon>Metazoa</taxon>
        <taxon>Ecdysozoa</taxon>
        <taxon>Arthropoda</taxon>
        <taxon>Hexapoda</taxon>
        <taxon>Insecta</taxon>
        <taxon>Pterygota</taxon>
        <taxon>Neoptera</taxon>
        <taxon>Paraneoptera</taxon>
        <taxon>Hemiptera</taxon>
        <taxon>Heteroptera</taxon>
        <taxon>Panheteroptera</taxon>
        <taxon>Cimicomorpha</taxon>
        <taxon>Reduviidae</taxon>
        <taxon>Triatominae</taxon>
        <taxon>Triatoma</taxon>
    </lineage>
</organism>
<dbReference type="GO" id="GO:0004519">
    <property type="term" value="F:endonuclease activity"/>
    <property type="evidence" value="ECO:0007669"/>
    <property type="project" value="UniProtKB-KW"/>
</dbReference>
<dbReference type="Gene3D" id="3.60.10.10">
    <property type="entry name" value="Endonuclease/exonuclease/phosphatase"/>
    <property type="match status" value="1"/>
</dbReference>
<dbReference type="InterPro" id="IPR027124">
    <property type="entry name" value="Swc5/CFDP1/2"/>
</dbReference>
<dbReference type="InterPro" id="IPR036691">
    <property type="entry name" value="Endo/exonu/phosph_ase_sf"/>
</dbReference>
<dbReference type="PANTHER" id="PTHR23227:SF67">
    <property type="entry name" value="CRANIOFACIAL DEVELOPMENT PROTEIN 2-LIKE"/>
    <property type="match status" value="1"/>
</dbReference>
<dbReference type="Pfam" id="PF03372">
    <property type="entry name" value="Exo_endo_phos"/>
    <property type="match status" value="1"/>
</dbReference>
<accession>A0A023EY62</accession>
<feature type="non-terminal residue" evidence="2">
    <location>
        <position position="1"/>
    </location>
</feature>
<dbReference type="EMBL" id="GBBI01004715">
    <property type="protein sequence ID" value="JAC13997.1"/>
    <property type="molecule type" value="mRNA"/>
</dbReference>
<keyword evidence="2" id="KW-0540">Nuclease</keyword>
<keyword evidence="2" id="KW-0378">Hydrolase</keyword>
<protein>
    <submittedName>
        <fullName evidence="2">Putative endonuclease domain protein</fullName>
    </submittedName>
</protein>
<dbReference type="AlphaFoldDB" id="A0A023EY62"/>
<dbReference type="PANTHER" id="PTHR23227">
    <property type="entry name" value="BUCENTAUR RELATED"/>
    <property type="match status" value="1"/>
</dbReference>
<dbReference type="CDD" id="cd09076">
    <property type="entry name" value="L1-EN"/>
    <property type="match status" value="1"/>
</dbReference>
<feature type="domain" description="Endonuclease/exonuclease/phosphatase" evidence="1">
    <location>
        <begin position="7"/>
        <end position="239"/>
    </location>
</feature>
<reference evidence="2" key="1">
    <citation type="journal article" date="2014" name="PLoS Negl. Trop. Dis.">
        <title>An updated insight into the Sialotranscriptome of Triatoma infestans: developmental stage and geographic variations.</title>
        <authorList>
            <person name="Schwarz A."/>
            <person name="Medrano-Mercado N."/>
            <person name="Schaub G.A."/>
            <person name="Struchiner C.J."/>
            <person name="Bargues M.D."/>
            <person name="Levy M.Z."/>
            <person name="Ribeiro J.M."/>
        </authorList>
    </citation>
    <scope>NUCLEOTIDE SEQUENCE</scope>
    <source>
        <strain evidence="2">Chile</strain>
        <tissue evidence="2">Salivary glands</tissue>
    </source>
</reference>